<gene>
    <name evidence="7" type="ORF">C8N24_6641</name>
</gene>
<dbReference type="InterPro" id="IPR026841">
    <property type="entry name" value="Aur1/Ipt1"/>
</dbReference>
<keyword evidence="8" id="KW-1185">Reference proteome</keyword>
<organism evidence="7 8">
    <name type="scientific">Solirubrobacter pauli</name>
    <dbReference type="NCBI Taxonomy" id="166793"/>
    <lineage>
        <taxon>Bacteria</taxon>
        <taxon>Bacillati</taxon>
        <taxon>Actinomycetota</taxon>
        <taxon>Thermoleophilia</taxon>
        <taxon>Solirubrobacterales</taxon>
        <taxon>Solirubrobacteraceae</taxon>
        <taxon>Solirubrobacter</taxon>
    </lineage>
</organism>
<comment type="subcellular location">
    <subcellularLocation>
        <location evidence="1">Membrane</location>
        <topology evidence="1">Multi-pass membrane protein</topology>
    </subcellularLocation>
</comment>
<feature type="domain" description="Inositolphosphotransferase Aur1/Ipt1" evidence="6">
    <location>
        <begin position="129"/>
        <end position="280"/>
    </location>
</feature>
<evidence type="ECO:0000256" key="4">
    <source>
        <dbReference type="ARBA" id="ARBA00023136"/>
    </source>
</evidence>
<keyword evidence="2 5" id="KW-0812">Transmembrane</keyword>
<reference evidence="7 8" key="1">
    <citation type="submission" date="2018-10" db="EMBL/GenBank/DDBJ databases">
        <title>Genomic Encyclopedia of Archaeal and Bacterial Type Strains, Phase II (KMG-II): from individual species to whole genera.</title>
        <authorList>
            <person name="Goeker M."/>
        </authorList>
    </citation>
    <scope>NUCLEOTIDE SEQUENCE [LARGE SCALE GENOMIC DNA]</scope>
    <source>
        <strain evidence="7 8">DSM 14954</strain>
    </source>
</reference>
<dbReference type="PANTHER" id="PTHR31310:SF7">
    <property type="entry name" value="PA-PHOSPHATASE RELATED-FAMILY PROTEIN DDB_G0268928"/>
    <property type="match status" value="1"/>
</dbReference>
<dbReference type="PANTHER" id="PTHR31310">
    <property type="match status" value="1"/>
</dbReference>
<dbReference type="Pfam" id="PF14378">
    <property type="entry name" value="PAP2_3"/>
    <property type="match status" value="1"/>
</dbReference>
<proteinExistence type="predicted"/>
<evidence type="ECO:0000256" key="2">
    <source>
        <dbReference type="ARBA" id="ARBA00022692"/>
    </source>
</evidence>
<feature type="transmembrane region" description="Helical" evidence="5">
    <location>
        <begin position="30"/>
        <end position="50"/>
    </location>
</feature>
<evidence type="ECO:0000256" key="3">
    <source>
        <dbReference type="ARBA" id="ARBA00022989"/>
    </source>
</evidence>
<keyword evidence="3 5" id="KW-1133">Transmembrane helix</keyword>
<sequence length="310" mass="33856">MPRSTAIRAAACTVLAVGLAAPLLRRRLRLKPPVVIAAAAATPFALGTLMPRSKARDIGMCVLQMYAYLATYQMPNDDPEKLEARVKVKYPVVIDRAIGLGTTPTMRLQRAFGTEGHFRLFEKVLVFSHWVWFAVPHGTVAYVLFKRPEQFPSAAARVYATFDIGVIGYWAIPTAPPWYAAQQGLMEDGRTPELRRMMVEYGEQFWKQSWGPLYGVLGGNPLAAMPSLHFATSVTAAHVLSDTGRVAGVLGWSYVATLGLALVYLGEHYVTDLMAGLALAEGIRAGAPTASPVARRISRAIQQLEARARS</sequence>
<keyword evidence="4 5" id="KW-0472">Membrane</keyword>
<comment type="caution">
    <text evidence="7">The sequence shown here is derived from an EMBL/GenBank/DDBJ whole genome shotgun (WGS) entry which is preliminary data.</text>
</comment>
<evidence type="ECO:0000313" key="7">
    <source>
        <dbReference type="EMBL" id="RKQ85007.1"/>
    </source>
</evidence>
<protein>
    <submittedName>
        <fullName evidence="7">PAP2 superfamily protein</fullName>
    </submittedName>
</protein>
<dbReference type="Proteomes" id="UP000278962">
    <property type="component" value="Unassembled WGS sequence"/>
</dbReference>
<dbReference type="EMBL" id="RBIL01000003">
    <property type="protein sequence ID" value="RKQ85007.1"/>
    <property type="molecule type" value="Genomic_DNA"/>
</dbReference>
<accession>A0A660L2C8</accession>
<evidence type="ECO:0000256" key="1">
    <source>
        <dbReference type="ARBA" id="ARBA00004141"/>
    </source>
</evidence>
<evidence type="ECO:0000259" key="6">
    <source>
        <dbReference type="Pfam" id="PF14378"/>
    </source>
</evidence>
<dbReference type="AlphaFoldDB" id="A0A660L2C8"/>
<feature type="transmembrane region" description="Helical" evidence="5">
    <location>
        <begin position="124"/>
        <end position="145"/>
    </location>
</feature>
<name>A0A660L2C8_9ACTN</name>
<dbReference type="InterPro" id="IPR052185">
    <property type="entry name" value="IPC_Synthase-Related"/>
</dbReference>
<dbReference type="GO" id="GO:0016020">
    <property type="term" value="C:membrane"/>
    <property type="evidence" value="ECO:0007669"/>
    <property type="project" value="UniProtKB-SubCell"/>
</dbReference>
<evidence type="ECO:0000313" key="8">
    <source>
        <dbReference type="Proteomes" id="UP000278962"/>
    </source>
</evidence>
<dbReference type="RefSeq" id="WP_245972056.1">
    <property type="nucleotide sequence ID" value="NZ_RBIL01000003.1"/>
</dbReference>
<evidence type="ECO:0000256" key="5">
    <source>
        <dbReference type="SAM" id="Phobius"/>
    </source>
</evidence>